<evidence type="ECO:0000313" key="1">
    <source>
        <dbReference type="EMBL" id="VVB00275.1"/>
    </source>
</evidence>
<dbReference type="AlphaFoldDB" id="A0A565BF75"/>
<protein>
    <recommendedName>
        <fullName evidence="3">DUF1677 domain-containing protein</fullName>
    </recommendedName>
</protein>
<dbReference type="Pfam" id="PF07911">
    <property type="entry name" value="DUF1677"/>
    <property type="match status" value="1"/>
</dbReference>
<dbReference type="OrthoDB" id="1026803at2759"/>
<dbReference type="InterPro" id="IPR012876">
    <property type="entry name" value="DUF1677_pln"/>
</dbReference>
<proteinExistence type="predicted"/>
<name>A0A565BF75_9BRAS</name>
<accession>A0A565BF75</accession>
<organism evidence="1 2">
    <name type="scientific">Arabis nemorensis</name>
    <dbReference type="NCBI Taxonomy" id="586526"/>
    <lineage>
        <taxon>Eukaryota</taxon>
        <taxon>Viridiplantae</taxon>
        <taxon>Streptophyta</taxon>
        <taxon>Embryophyta</taxon>
        <taxon>Tracheophyta</taxon>
        <taxon>Spermatophyta</taxon>
        <taxon>Magnoliopsida</taxon>
        <taxon>eudicotyledons</taxon>
        <taxon>Gunneridae</taxon>
        <taxon>Pentapetalae</taxon>
        <taxon>rosids</taxon>
        <taxon>malvids</taxon>
        <taxon>Brassicales</taxon>
        <taxon>Brassicaceae</taxon>
        <taxon>Arabideae</taxon>
        <taxon>Arabis</taxon>
    </lineage>
</organism>
<gene>
    <name evidence="1" type="ORF">ANE_LOCUS10719</name>
</gene>
<comment type="caution">
    <text evidence="1">The sequence shown here is derived from an EMBL/GenBank/DDBJ whole genome shotgun (WGS) entry which is preliminary data.</text>
</comment>
<sequence>MSTRCECCDMTEEYTAEYIQSVRNLFAGKFVCGLCSEAVKYEIFRRCVGVDEALAIHMSFHGEFVASSLSPTIDFISAIGEMFRRRLILDLPRTTLASTDIAPVSIVAVESGGICAAAVIGGTGSCLPALSGGV</sequence>
<dbReference type="PANTHER" id="PTHR33108:SF81">
    <property type="entry name" value="(RAPE) HYPOTHETICAL PROTEIN"/>
    <property type="match status" value="1"/>
</dbReference>
<reference evidence="1" key="1">
    <citation type="submission" date="2019-07" db="EMBL/GenBank/DDBJ databases">
        <authorList>
            <person name="Dittberner H."/>
        </authorList>
    </citation>
    <scope>NUCLEOTIDE SEQUENCE [LARGE SCALE GENOMIC DNA]</scope>
</reference>
<evidence type="ECO:0000313" key="2">
    <source>
        <dbReference type="Proteomes" id="UP000489600"/>
    </source>
</evidence>
<dbReference type="EMBL" id="CABITT030000004">
    <property type="protein sequence ID" value="VVB00275.1"/>
    <property type="molecule type" value="Genomic_DNA"/>
</dbReference>
<dbReference type="Proteomes" id="UP000489600">
    <property type="component" value="Unassembled WGS sequence"/>
</dbReference>
<keyword evidence="2" id="KW-1185">Reference proteome</keyword>
<dbReference type="PANTHER" id="PTHR33108">
    <property type="entry name" value="OS01G0745000 PROTEIN"/>
    <property type="match status" value="1"/>
</dbReference>
<evidence type="ECO:0008006" key="3">
    <source>
        <dbReference type="Google" id="ProtNLM"/>
    </source>
</evidence>